<dbReference type="GO" id="GO:0003677">
    <property type="term" value="F:DNA binding"/>
    <property type="evidence" value="ECO:0007669"/>
    <property type="project" value="UniProtKB-UniRule"/>
</dbReference>
<keyword evidence="8 11" id="KW-0238">DNA-binding</keyword>
<gene>
    <name evidence="14" type="ORF">GJ688_11555</name>
</gene>
<evidence type="ECO:0000256" key="9">
    <source>
        <dbReference type="ARBA" id="ARBA00023172"/>
    </source>
</evidence>
<evidence type="ECO:0000256" key="10">
    <source>
        <dbReference type="ARBA" id="ARBA00023306"/>
    </source>
</evidence>
<evidence type="ECO:0000256" key="5">
    <source>
        <dbReference type="ARBA" id="ARBA00022618"/>
    </source>
</evidence>
<feature type="domain" description="Tyr recombinase" evidence="12">
    <location>
        <begin position="133"/>
        <end position="307"/>
    </location>
</feature>
<dbReference type="InterPro" id="IPR004107">
    <property type="entry name" value="Integrase_SAM-like_N"/>
</dbReference>
<dbReference type="InterPro" id="IPR013762">
    <property type="entry name" value="Integrase-like_cat_sf"/>
</dbReference>
<keyword evidence="7" id="KW-0229">DNA integration</keyword>
<dbReference type="SUPFAM" id="SSF56349">
    <property type="entry name" value="DNA breaking-rejoining enzymes"/>
    <property type="match status" value="1"/>
</dbReference>
<keyword evidence="5" id="KW-0132">Cell division</keyword>
<evidence type="ECO:0000256" key="11">
    <source>
        <dbReference type="PROSITE-ProRule" id="PRU01248"/>
    </source>
</evidence>
<dbReference type="AlphaFoldDB" id="A0A6I3SL34"/>
<keyword evidence="6" id="KW-0159">Chromosome partition</keyword>
<sequence>MRPGKSNTTAINREGNPVTIHEWEIHHEAIHPTNREAVNQFLLTKYLANRSLLTLDHYRRHLQKFLIDCPKLLVEITADDVIGWIQIHYGDKKETTRNNRLTVLTSFFAFCADEGYIQHVPVKPWWRAKLPKPVPRYLDETELAKVRLAAETLWLRNRLIIEFFLSSGVRIFELVNLRNDDVDVAQRTARIIGKGKKFRWVHFSETCALLLEAYRNIRPQGDPELFLNATGKKLTTRGVHYIVSDLGKQAGLTRNLSPHALRHSFATQLLNKGADLGFISEELGHGNLNTTRIYANLPKEELAAMYDRYMG</sequence>
<keyword evidence="4" id="KW-0963">Cytoplasm</keyword>
<dbReference type="GO" id="GO:0015074">
    <property type="term" value="P:DNA integration"/>
    <property type="evidence" value="ECO:0007669"/>
    <property type="project" value="UniProtKB-KW"/>
</dbReference>
<keyword evidence="10" id="KW-0131">Cell cycle</keyword>
<comment type="caution">
    <text evidence="14">The sequence shown here is derived from an EMBL/GenBank/DDBJ whole genome shotgun (WGS) entry which is preliminary data.</text>
</comment>
<proteinExistence type="inferred from homology"/>
<dbReference type="InterPro" id="IPR050090">
    <property type="entry name" value="Tyrosine_recombinase_XerCD"/>
</dbReference>
<evidence type="ECO:0000313" key="15">
    <source>
        <dbReference type="Proteomes" id="UP000430670"/>
    </source>
</evidence>
<evidence type="ECO:0000256" key="8">
    <source>
        <dbReference type="ARBA" id="ARBA00023125"/>
    </source>
</evidence>
<reference evidence="14 15" key="1">
    <citation type="submission" date="2019-11" db="EMBL/GenBank/DDBJ databases">
        <title>Whole-genome sequence of a the green, strictly anaerobic photosynthetic bacterium Heliobacillus mobilis DSM 6151.</title>
        <authorList>
            <person name="Kyndt J.A."/>
            <person name="Meyer T.E."/>
        </authorList>
    </citation>
    <scope>NUCLEOTIDE SEQUENCE [LARGE SCALE GENOMIC DNA]</scope>
    <source>
        <strain evidence="14 15">DSM 6151</strain>
    </source>
</reference>
<dbReference type="OrthoDB" id="9801717at2"/>
<keyword evidence="15" id="KW-1185">Reference proteome</keyword>
<dbReference type="InterPro" id="IPR002104">
    <property type="entry name" value="Integrase_catalytic"/>
</dbReference>
<evidence type="ECO:0000313" key="14">
    <source>
        <dbReference type="EMBL" id="MTV49613.1"/>
    </source>
</evidence>
<dbReference type="PROSITE" id="PS51900">
    <property type="entry name" value="CB"/>
    <property type="match status" value="1"/>
</dbReference>
<dbReference type="Pfam" id="PF00589">
    <property type="entry name" value="Phage_integrase"/>
    <property type="match status" value="1"/>
</dbReference>
<dbReference type="PROSITE" id="PS51898">
    <property type="entry name" value="TYR_RECOMBINASE"/>
    <property type="match status" value="1"/>
</dbReference>
<evidence type="ECO:0000256" key="7">
    <source>
        <dbReference type="ARBA" id="ARBA00022908"/>
    </source>
</evidence>
<dbReference type="Proteomes" id="UP000430670">
    <property type="component" value="Unassembled WGS sequence"/>
</dbReference>
<protein>
    <submittedName>
        <fullName evidence="14">Tyrosine-type recombinase/integrase</fullName>
    </submittedName>
</protein>
<evidence type="ECO:0000259" key="12">
    <source>
        <dbReference type="PROSITE" id="PS51898"/>
    </source>
</evidence>
<evidence type="ECO:0000256" key="4">
    <source>
        <dbReference type="ARBA" id="ARBA00022490"/>
    </source>
</evidence>
<dbReference type="PANTHER" id="PTHR30349:SF77">
    <property type="entry name" value="TYROSINE RECOMBINASE XERC"/>
    <property type="match status" value="1"/>
</dbReference>
<dbReference type="InterPro" id="IPR011010">
    <property type="entry name" value="DNA_brk_join_enz"/>
</dbReference>
<name>A0A6I3SL34_HELMO</name>
<evidence type="ECO:0000256" key="6">
    <source>
        <dbReference type="ARBA" id="ARBA00022829"/>
    </source>
</evidence>
<dbReference type="GO" id="GO:0006310">
    <property type="term" value="P:DNA recombination"/>
    <property type="evidence" value="ECO:0007669"/>
    <property type="project" value="UniProtKB-KW"/>
</dbReference>
<accession>A0A6I3SL34</accession>
<dbReference type="InterPro" id="IPR010998">
    <property type="entry name" value="Integrase_recombinase_N"/>
</dbReference>
<dbReference type="Pfam" id="PF02899">
    <property type="entry name" value="Phage_int_SAM_1"/>
    <property type="match status" value="1"/>
</dbReference>
<feature type="domain" description="Core-binding (CB)" evidence="13">
    <location>
        <begin position="32"/>
        <end position="112"/>
    </location>
</feature>
<comment type="similarity">
    <text evidence="3">Belongs to the 'phage' integrase family.</text>
</comment>
<dbReference type="PANTHER" id="PTHR30349">
    <property type="entry name" value="PHAGE INTEGRASE-RELATED"/>
    <property type="match status" value="1"/>
</dbReference>
<organism evidence="14 15">
    <name type="scientific">Heliobacterium mobile</name>
    <name type="common">Heliobacillus mobilis</name>
    <dbReference type="NCBI Taxonomy" id="28064"/>
    <lineage>
        <taxon>Bacteria</taxon>
        <taxon>Bacillati</taxon>
        <taxon>Bacillota</taxon>
        <taxon>Clostridia</taxon>
        <taxon>Eubacteriales</taxon>
        <taxon>Heliobacteriaceae</taxon>
        <taxon>Heliobacterium</taxon>
    </lineage>
</organism>
<comment type="subcellular location">
    <subcellularLocation>
        <location evidence="2">Cytoplasm</location>
    </subcellularLocation>
</comment>
<dbReference type="GO" id="GO:0005737">
    <property type="term" value="C:cytoplasm"/>
    <property type="evidence" value="ECO:0007669"/>
    <property type="project" value="UniProtKB-SubCell"/>
</dbReference>
<dbReference type="Gene3D" id="1.10.150.130">
    <property type="match status" value="1"/>
</dbReference>
<evidence type="ECO:0000256" key="1">
    <source>
        <dbReference type="ARBA" id="ARBA00003283"/>
    </source>
</evidence>
<dbReference type="InterPro" id="IPR044068">
    <property type="entry name" value="CB"/>
</dbReference>
<evidence type="ECO:0000256" key="2">
    <source>
        <dbReference type="ARBA" id="ARBA00004496"/>
    </source>
</evidence>
<evidence type="ECO:0000259" key="13">
    <source>
        <dbReference type="PROSITE" id="PS51900"/>
    </source>
</evidence>
<comment type="function">
    <text evidence="1">Site-specific tyrosine recombinase, which acts by catalyzing the cutting and rejoining of the recombining DNA molecules.</text>
</comment>
<dbReference type="GO" id="GO:0051301">
    <property type="term" value="P:cell division"/>
    <property type="evidence" value="ECO:0007669"/>
    <property type="project" value="UniProtKB-KW"/>
</dbReference>
<keyword evidence="9" id="KW-0233">DNA recombination</keyword>
<dbReference type="GO" id="GO:0007059">
    <property type="term" value="P:chromosome segregation"/>
    <property type="evidence" value="ECO:0007669"/>
    <property type="project" value="UniProtKB-KW"/>
</dbReference>
<dbReference type="Gene3D" id="1.10.443.10">
    <property type="entry name" value="Intergrase catalytic core"/>
    <property type="match status" value="1"/>
</dbReference>
<evidence type="ECO:0000256" key="3">
    <source>
        <dbReference type="ARBA" id="ARBA00008857"/>
    </source>
</evidence>
<dbReference type="EMBL" id="WNKU01000012">
    <property type="protein sequence ID" value="MTV49613.1"/>
    <property type="molecule type" value="Genomic_DNA"/>
</dbReference>